<dbReference type="Gene3D" id="3.40.630.30">
    <property type="match status" value="1"/>
</dbReference>
<dbReference type="InterPro" id="IPR016181">
    <property type="entry name" value="Acyl_CoA_acyltransferase"/>
</dbReference>
<dbReference type="InterPro" id="IPR000182">
    <property type="entry name" value="GNAT_dom"/>
</dbReference>
<sequence length="184" mass="20587">MKTDMRIRHFRAGDITSIAAIQQVAAEFDQRPTQTKEEFMDWFLAPANDVLANAFVMTDDDDELLTWGQAGTLEGIEGEIVAYTLLQYSQDSDGYHLRCLGAVHPEHRHRGAGRALLVGALNRARVLALDFEFEAEAEGIPVYFEVLLPLADAGALQLANKFDLQAVNQSNIYGMQLYRAVLWE</sequence>
<dbReference type="SUPFAM" id="SSF55729">
    <property type="entry name" value="Acyl-CoA N-acyltransferases (Nat)"/>
    <property type="match status" value="1"/>
</dbReference>
<comment type="caution">
    <text evidence="2">The sequence shown here is derived from an EMBL/GenBank/DDBJ whole genome shotgun (WGS) entry which is preliminary data.</text>
</comment>
<dbReference type="Pfam" id="PF00583">
    <property type="entry name" value="Acetyltransf_1"/>
    <property type="match status" value="1"/>
</dbReference>
<protein>
    <recommendedName>
        <fullName evidence="1">N-acetyltransferase domain-containing protein</fullName>
    </recommendedName>
</protein>
<reference evidence="2 3" key="1">
    <citation type="submission" date="2019-10" db="EMBL/GenBank/DDBJ databases">
        <title>Dictyobacter vulcani sp. nov., within the class Ktedonobacteria, isolated from soil of volcanic Mt. Zao.</title>
        <authorList>
            <person name="Zheng Y."/>
            <person name="Wang C.M."/>
            <person name="Sakai Y."/>
            <person name="Abe K."/>
            <person name="Yokota A."/>
            <person name="Yabe S."/>
        </authorList>
    </citation>
    <scope>NUCLEOTIDE SEQUENCE [LARGE SCALE GENOMIC DNA]</scope>
    <source>
        <strain evidence="2 3">W12</strain>
    </source>
</reference>
<evidence type="ECO:0000313" key="2">
    <source>
        <dbReference type="EMBL" id="GER85933.1"/>
    </source>
</evidence>
<accession>A0A5J4KEJ7</accession>
<dbReference type="Proteomes" id="UP000326912">
    <property type="component" value="Unassembled WGS sequence"/>
</dbReference>
<evidence type="ECO:0000313" key="3">
    <source>
        <dbReference type="Proteomes" id="UP000326912"/>
    </source>
</evidence>
<evidence type="ECO:0000259" key="1">
    <source>
        <dbReference type="Pfam" id="PF00583"/>
    </source>
</evidence>
<gene>
    <name evidence="2" type="ORF">KDW_00950</name>
</gene>
<name>A0A5J4KEJ7_9CHLR</name>
<dbReference type="CDD" id="cd04301">
    <property type="entry name" value="NAT_SF"/>
    <property type="match status" value="1"/>
</dbReference>
<keyword evidence="3" id="KW-1185">Reference proteome</keyword>
<feature type="domain" description="N-acetyltransferase" evidence="1">
    <location>
        <begin position="65"/>
        <end position="125"/>
    </location>
</feature>
<dbReference type="GO" id="GO:0016747">
    <property type="term" value="F:acyltransferase activity, transferring groups other than amino-acyl groups"/>
    <property type="evidence" value="ECO:0007669"/>
    <property type="project" value="InterPro"/>
</dbReference>
<proteinExistence type="predicted"/>
<organism evidence="2 3">
    <name type="scientific">Dictyobacter vulcani</name>
    <dbReference type="NCBI Taxonomy" id="2607529"/>
    <lineage>
        <taxon>Bacteria</taxon>
        <taxon>Bacillati</taxon>
        <taxon>Chloroflexota</taxon>
        <taxon>Ktedonobacteria</taxon>
        <taxon>Ktedonobacterales</taxon>
        <taxon>Dictyobacteraceae</taxon>
        <taxon>Dictyobacter</taxon>
    </lineage>
</organism>
<dbReference type="EMBL" id="BKZW01000001">
    <property type="protein sequence ID" value="GER85933.1"/>
    <property type="molecule type" value="Genomic_DNA"/>
</dbReference>
<dbReference type="AlphaFoldDB" id="A0A5J4KEJ7"/>